<proteinExistence type="predicted"/>
<accession>A0A1H8P061</accession>
<dbReference type="OrthoDB" id="4320824at2"/>
<dbReference type="RefSeq" id="WP_075017476.1">
    <property type="nucleotide sequence ID" value="NZ_FODD01000024.1"/>
</dbReference>
<keyword evidence="2" id="KW-1185">Reference proteome</keyword>
<dbReference type="Proteomes" id="UP000181951">
    <property type="component" value="Unassembled WGS sequence"/>
</dbReference>
<reference evidence="1 2" key="1">
    <citation type="submission" date="2016-10" db="EMBL/GenBank/DDBJ databases">
        <authorList>
            <person name="de Groot N.N."/>
        </authorList>
    </citation>
    <scope>NUCLEOTIDE SEQUENCE [LARGE SCALE GENOMIC DNA]</scope>
    <source>
        <strain evidence="1 2">CGMCC 4.2026</strain>
    </source>
</reference>
<evidence type="ECO:0000313" key="2">
    <source>
        <dbReference type="Proteomes" id="UP000181951"/>
    </source>
</evidence>
<dbReference type="STRING" id="310780.SAMN05216267_102413"/>
<gene>
    <name evidence="1" type="ORF">SAMN05216267_102413</name>
</gene>
<protein>
    <submittedName>
        <fullName evidence="1">Uncharacterized protein</fullName>
    </submittedName>
</protein>
<dbReference type="EMBL" id="FODD01000024">
    <property type="protein sequence ID" value="SEO35003.1"/>
    <property type="molecule type" value="Genomic_DNA"/>
</dbReference>
<organism evidence="1 2">
    <name type="scientific">Actinacidiphila rubida</name>
    <dbReference type="NCBI Taxonomy" id="310780"/>
    <lineage>
        <taxon>Bacteria</taxon>
        <taxon>Bacillati</taxon>
        <taxon>Actinomycetota</taxon>
        <taxon>Actinomycetes</taxon>
        <taxon>Kitasatosporales</taxon>
        <taxon>Streptomycetaceae</taxon>
        <taxon>Actinacidiphila</taxon>
    </lineage>
</organism>
<evidence type="ECO:0000313" key="1">
    <source>
        <dbReference type="EMBL" id="SEO35003.1"/>
    </source>
</evidence>
<dbReference type="AlphaFoldDB" id="A0A1H8P061"/>
<name>A0A1H8P061_9ACTN</name>
<sequence>MALHWHGYAWIGNGGIPDAQRRPEPDTGFRGNDYPPLVTGHWLLKPPRLVRGTWDAAEDAIAWLREQYDASPETGGPTLETRLWHATDGLPRGNDVTWAYWLGGGRFAHFTVVSCPRPLAPAIPCPAGRN</sequence>